<evidence type="ECO:0000256" key="1">
    <source>
        <dbReference type="ARBA" id="ARBA00004496"/>
    </source>
</evidence>
<dbReference type="Gene3D" id="3.20.70.20">
    <property type="match status" value="1"/>
</dbReference>
<evidence type="ECO:0000259" key="21">
    <source>
        <dbReference type="PROSITE" id="PS51554"/>
    </source>
</evidence>
<dbReference type="InterPro" id="IPR050244">
    <property type="entry name" value="Auton_GlycylRad_Cofactor"/>
</dbReference>
<evidence type="ECO:0000313" key="23">
    <source>
        <dbReference type="Proteomes" id="UP000473887"/>
    </source>
</evidence>
<organism evidence="22 23">
    <name type="scientific">Clostridium botulinum</name>
    <dbReference type="NCBI Taxonomy" id="1491"/>
    <lineage>
        <taxon>Bacteria</taxon>
        <taxon>Bacillati</taxon>
        <taxon>Bacillota</taxon>
        <taxon>Clostridia</taxon>
        <taxon>Eubacteriales</taxon>
        <taxon>Clostridiaceae</taxon>
        <taxon>Clostridium</taxon>
    </lineage>
</organism>
<accession>A0A846I5Z9</accession>
<evidence type="ECO:0000256" key="3">
    <source>
        <dbReference type="ARBA" id="ARBA00008375"/>
    </source>
</evidence>
<evidence type="ECO:0000256" key="8">
    <source>
        <dbReference type="ARBA" id="ARBA00022679"/>
    </source>
</evidence>
<evidence type="ECO:0000256" key="7">
    <source>
        <dbReference type="ARBA" id="ARBA00022526"/>
    </source>
</evidence>
<evidence type="ECO:0000256" key="15">
    <source>
        <dbReference type="PIRSR" id="PIRSR000379-1"/>
    </source>
</evidence>
<dbReference type="Pfam" id="PF02901">
    <property type="entry name" value="PFL-like"/>
    <property type="match status" value="1"/>
</dbReference>
<evidence type="ECO:0000256" key="13">
    <source>
        <dbReference type="ARBA" id="ARBA00034302"/>
    </source>
</evidence>
<dbReference type="FunFam" id="3.20.70.20:FF:000003">
    <property type="entry name" value="Formate acetyltransferase"/>
    <property type="match status" value="1"/>
</dbReference>
<comment type="function">
    <text evidence="13">Catalyzes the conversion of pyruvate to formate and acetyl-CoA.</text>
</comment>
<dbReference type="EMBL" id="SGKC01000040">
    <property type="protein sequence ID" value="NEZ93479.1"/>
    <property type="molecule type" value="Genomic_DNA"/>
</dbReference>
<keyword evidence="10 18" id="KW-0119">Carbohydrate metabolism</keyword>
<evidence type="ECO:0000256" key="14">
    <source>
        <dbReference type="ARBA" id="ARBA00049029"/>
    </source>
</evidence>
<keyword evidence="6 18" id="KW-0963">Cytoplasm</keyword>
<feature type="active site" description="Cysteine radical intermediate" evidence="15">
    <location>
        <position position="407"/>
    </location>
</feature>
<dbReference type="NCBIfam" id="TIGR01255">
    <property type="entry name" value="pyr_form_ly_1"/>
    <property type="match status" value="1"/>
</dbReference>
<evidence type="ECO:0000256" key="17">
    <source>
        <dbReference type="PROSITE-ProRule" id="PRU00493"/>
    </source>
</evidence>
<evidence type="ECO:0000256" key="19">
    <source>
        <dbReference type="SAM" id="MobiDB-lite"/>
    </source>
</evidence>
<feature type="modified residue" description="Glycine radical" evidence="16 17">
    <location>
        <position position="717"/>
    </location>
</feature>
<comment type="subunit">
    <text evidence="18">Homodimer.</text>
</comment>
<dbReference type="UniPathway" id="UPA00920">
    <property type="reaction ID" value="UER00891"/>
</dbReference>
<keyword evidence="7 18" id="KW-0313">Glucose metabolism</keyword>
<name>A0A846I5Z9_CLOBO</name>
<evidence type="ECO:0000256" key="9">
    <source>
        <dbReference type="ARBA" id="ARBA00022818"/>
    </source>
</evidence>
<evidence type="ECO:0000256" key="16">
    <source>
        <dbReference type="PIRSR" id="PIRSR000379-2"/>
    </source>
</evidence>
<dbReference type="GO" id="GO:0005829">
    <property type="term" value="C:cytosol"/>
    <property type="evidence" value="ECO:0007669"/>
    <property type="project" value="TreeGrafter"/>
</dbReference>
<evidence type="ECO:0000259" key="20">
    <source>
        <dbReference type="PROSITE" id="PS51149"/>
    </source>
</evidence>
<evidence type="ECO:0000256" key="11">
    <source>
        <dbReference type="ARBA" id="ARBA00023315"/>
    </source>
</evidence>
<dbReference type="InterPro" id="IPR005949">
    <property type="entry name" value="Form_AcTrfase"/>
</dbReference>
<evidence type="ECO:0000256" key="5">
    <source>
        <dbReference type="ARBA" id="ARBA00013897"/>
    </source>
</evidence>
<evidence type="ECO:0000313" key="22">
    <source>
        <dbReference type="EMBL" id="NEZ93479.1"/>
    </source>
</evidence>
<dbReference type="AlphaFoldDB" id="A0A846I5Z9"/>
<dbReference type="InterPro" id="IPR019777">
    <property type="entry name" value="Form_AcTrfase_GR_CS"/>
</dbReference>
<dbReference type="PROSITE" id="PS51554">
    <property type="entry name" value="PFL"/>
    <property type="match status" value="1"/>
</dbReference>
<evidence type="ECO:0000256" key="6">
    <source>
        <dbReference type="ARBA" id="ARBA00022490"/>
    </source>
</evidence>
<dbReference type="InterPro" id="IPR004184">
    <property type="entry name" value="PFL_dom"/>
</dbReference>
<dbReference type="EC" id="2.3.1.54" evidence="4 18"/>
<keyword evidence="11 18" id="KW-0012">Acyltransferase</keyword>
<protein>
    <recommendedName>
        <fullName evidence="5 18">Formate acetyltransferase</fullName>
        <ecNumber evidence="4 18">2.3.1.54</ecNumber>
    </recommendedName>
    <alternativeName>
        <fullName evidence="12 18">Pyruvate formate-lyase</fullName>
    </alternativeName>
</protein>
<feature type="domain" description="Glycine radical" evidence="20">
    <location>
        <begin position="618"/>
        <end position="742"/>
    </location>
</feature>
<sequence length="742" mass="84098">MFYDSWKKFNEGSWENNINVREFIQNNYTPYYGDHSFLKESTEKTKDLWKQCETLIAEEIKKGILDVDLDNISAINAFDAGYIDKDNETIVGLQTDKPLKRIINPFGGIRMVKQALEAYDYKLNPHIKDIFTKYRKTHNDGVFDAYTEEMRKARSAGLLTGLPDAYGRGRIIGDYRRIPLYGVDFLIKNKEEDLKSVKGEMNETTIRKREEISEQIKALIAMKEMALKYGIDISKPAKNAEEAVQFLYFGYLAGVKENNGAAMSLGRVSSFIDIYIERDLKQGILTEEKAQEIIDQFVIKLRLVRHLRTPEYNDLFAGDPNWITEAIGGMGLNGETLVTKTSYRFLNTLNNLGPAPEPNMTILWSQNLPENFKKFCAEMSIKTDSIQYENDDLMRDIYGDDYGIACCVSAMALGKQMQFFGARCNLAKALLYSINGGVDEKKNIKVIDNINAIEDTVLDYEKVKENYFKVLEYIANLYVNTMNIIHYMHDKYAYEGGLMALHDTEVERLMAFGVAGLSVVADSLSAIKYAKVKPVRENDIAVDFEIEGDFPKYGNDDDRVDEIAVEIVNKFINELKKNKTYRDAKHTLSVLTITSNVVYGKKTGSTPDGRKSGEAFAPGANPMHGRDKNGALASLNSVAKIPYKNICEDGVSNTFSIVPDALGKSEEERINNLVSILDGYFVQNAHHLNVNVLNRDLLINAMEHPEKYPSLTIRVSGYAVHFNRLTKAQQLEVISRTFHKDM</sequence>
<evidence type="ECO:0000256" key="2">
    <source>
        <dbReference type="ARBA" id="ARBA00004809"/>
    </source>
</evidence>
<reference evidence="22 23" key="1">
    <citation type="submission" date="2019-02" db="EMBL/GenBank/DDBJ databases">
        <title>Genome sequencing of Clostridium botulinum clinical isolates.</title>
        <authorList>
            <person name="Brunt J."/>
            <person name="Van Vliet A.H.M."/>
            <person name="Stringer S.C."/>
            <person name="Grant K.A."/>
            <person name="Carter A.C."/>
            <person name="Peck M.W."/>
        </authorList>
    </citation>
    <scope>NUCLEOTIDE SEQUENCE [LARGE SCALE GENOMIC DNA]</scope>
    <source>
        <strain evidence="22 23">H142660711</strain>
    </source>
</reference>
<proteinExistence type="inferred from homology"/>
<dbReference type="PROSITE" id="PS51149">
    <property type="entry name" value="GLY_RADICAL_2"/>
    <property type="match status" value="1"/>
</dbReference>
<dbReference type="Proteomes" id="UP000473887">
    <property type="component" value="Unassembled WGS sequence"/>
</dbReference>
<dbReference type="PROSITE" id="PS00850">
    <property type="entry name" value="GLY_RADICAL_1"/>
    <property type="match status" value="1"/>
</dbReference>
<comment type="caution">
    <text evidence="22">The sequence shown here is derived from an EMBL/GenBank/DDBJ whole genome shotgun (WGS) entry which is preliminary data.</text>
</comment>
<evidence type="ECO:0000256" key="12">
    <source>
        <dbReference type="ARBA" id="ARBA00031063"/>
    </source>
</evidence>
<dbReference type="Pfam" id="PF01228">
    <property type="entry name" value="Gly_radical"/>
    <property type="match status" value="1"/>
</dbReference>
<dbReference type="InterPro" id="IPR001150">
    <property type="entry name" value="Gly_radical"/>
</dbReference>
<feature type="domain" description="PFL" evidence="21">
    <location>
        <begin position="1"/>
        <end position="611"/>
    </location>
</feature>
<dbReference type="GO" id="GO:0008861">
    <property type="term" value="F:formate C-acetyltransferase activity"/>
    <property type="evidence" value="ECO:0007669"/>
    <property type="project" value="UniProtKB-UniRule"/>
</dbReference>
<feature type="active site" description="S-acetylcysteine intermediate" evidence="15">
    <location>
        <position position="406"/>
    </location>
</feature>
<comment type="subcellular location">
    <subcellularLocation>
        <location evidence="1 18">Cytoplasm</location>
    </subcellularLocation>
</comment>
<gene>
    <name evidence="22" type="primary">pflB</name>
    <name evidence="22" type="ORF">EXM69_16395</name>
</gene>
<dbReference type="SUPFAM" id="SSF51998">
    <property type="entry name" value="PFL-like glycyl radical enzymes"/>
    <property type="match status" value="1"/>
</dbReference>
<keyword evidence="9 16" id="KW-0556">Organic radical</keyword>
<dbReference type="GO" id="GO:0006006">
    <property type="term" value="P:glucose metabolic process"/>
    <property type="evidence" value="ECO:0007669"/>
    <property type="project" value="UniProtKB-UniRule"/>
</dbReference>
<dbReference type="PIRSF" id="PIRSF000379">
    <property type="entry name" value="For_Ac_trans_1"/>
    <property type="match status" value="1"/>
</dbReference>
<comment type="pathway">
    <text evidence="2 18">Fermentation; pyruvate fermentation; formate from pyruvate: step 1/1.</text>
</comment>
<evidence type="ECO:0000256" key="10">
    <source>
        <dbReference type="ARBA" id="ARBA00023277"/>
    </source>
</evidence>
<comment type="similarity">
    <text evidence="3 18">Belongs to the glycyl radical enzyme (GRE) family. PFL subfamily.</text>
</comment>
<keyword evidence="8 18" id="KW-0808">Transferase</keyword>
<evidence type="ECO:0000256" key="4">
    <source>
        <dbReference type="ARBA" id="ARBA00013214"/>
    </source>
</evidence>
<dbReference type="PANTHER" id="PTHR30191">
    <property type="entry name" value="FORMATE ACETYLTRANSFERASE"/>
    <property type="match status" value="1"/>
</dbReference>
<comment type="catalytic activity">
    <reaction evidence="14 18">
        <text>formate + acetyl-CoA = pyruvate + CoA</text>
        <dbReference type="Rhea" id="RHEA:11844"/>
        <dbReference type="ChEBI" id="CHEBI:15361"/>
        <dbReference type="ChEBI" id="CHEBI:15740"/>
        <dbReference type="ChEBI" id="CHEBI:57287"/>
        <dbReference type="ChEBI" id="CHEBI:57288"/>
        <dbReference type="EC" id="2.3.1.54"/>
    </reaction>
</comment>
<dbReference type="PANTHER" id="PTHR30191:SF0">
    <property type="entry name" value="FORMATE ACETYLTRANSFERASE 1"/>
    <property type="match status" value="1"/>
</dbReference>
<feature type="region of interest" description="Disordered" evidence="19">
    <location>
        <begin position="602"/>
        <end position="623"/>
    </location>
</feature>
<dbReference type="CDD" id="cd01678">
    <property type="entry name" value="PFL1"/>
    <property type="match status" value="1"/>
</dbReference>
<evidence type="ECO:0000256" key="18">
    <source>
        <dbReference type="RuleBase" id="RU368075"/>
    </source>
</evidence>